<dbReference type="Pfam" id="PF14312">
    <property type="entry name" value="FG-GAP_2"/>
    <property type="match status" value="2"/>
</dbReference>
<dbReference type="InterPro" id="IPR013519">
    <property type="entry name" value="Int_alpha_beta-p"/>
</dbReference>
<dbReference type="SUPFAM" id="SSF50965">
    <property type="entry name" value="Galactose oxidase, central domain"/>
    <property type="match status" value="1"/>
</dbReference>
<dbReference type="KEGG" id="svo:SVI_0833"/>
<keyword evidence="1 4" id="KW-0732">Signal</keyword>
<protein>
    <recommendedName>
        <fullName evidence="7">Integrin alpha beta-propellor repeat protein</fullName>
    </recommendedName>
</protein>
<dbReference type="PANTHER" id="PTHR36220">
    <property type="entry name" value="UNNAMED PRODUCT"/>
    <property type="match status" value="1"/>
</dbReference>
<dbReference type="PANTHER" id="PTHR36220:SF1">
    <property type="entry name" value="GAMMA TUBULIN COMPLEX COMPONENT C-TERMINAL DOMAIN-CONTAINING PROTEIN"/>
    <property type="match status" value="1"/>
</dbReference>
<evidence type="ECO:0000256" key="2">
    <source>
        <dbReference type="ARBA" id="ARBA00022737"/>
    </source>
</evidence>
<dbReference type="InterPro" id="IPR013517">
    <property type="entry name" value="FG-GAP"/>
</dbReference>
<proteinExistence type="predicted"/>
<dbReference type="InterPro" id="IPR028994">
    <property type="entry name" value="Integrin_alpha_N"/>
</dbReference>
<evidence type="ECO:0008006" key="7">
    <source>
        <dbReference type="Google" id="ProtNLM"/>
    </source>
</evidence>
<evidence type="ECO:0000256" key="3">
    <source>
        <dbReference type="ARBA" id="ARBA00023180"/>
    </source>
</evidence>
<dbReference type="eggNOG" id="COG2304">
    <property type="taxonomic scope" value="Bacteria"/>
</dbReference>
<sequence>MSKKIIKWSPLALAITLSACGGGESQPSDEKAIAIDVPTTSPVKLELTVHPLFAALYTQKIVTNNATTTTGLGFTSQAKLLAQSAPALQKIRIEPLSIPDGLIVTEDTRFDGQMLVTSISTGAEQTLDWPITLKTDTSVVSHRTLSLAPDTYDFVVILEKGTQQYIAQSLAVVITNDTTPEVNLVLQPHLGNTSVTLEDINELAKLNFQFDVTELKQMLNPKLGISLDGGDELVYALNKDFGITQILLSVGDGDYELELKLYDDNRLVGMMRSESVNILLEEGVTTSIDIIPLSADVDFSFDMSNNESTFNIAVPEVLIDRVGGVDKLALVMRLNAGSGEINSNSETIHGFKLEDGIYKIADSKLPLFETLGQDTVTAYLSFYTKREDNQYSGTPLASCSFEVEVEIAQTFGCELNIDVSHQISGSLLSTLMLSVVSGTDPELAKGASVYLDETLIGLTGSQFNTASLKTYLSPGEHSIRVEKGQLTASFTETFAPLSVTNRLLYLADETPPEITFNNVLPLATGVKTFLLSWQDNENWASEYQVCLYNETLVDSEFCSPLGDPVTDTQAEVYLESALLTDNPQFMILARNGSQSVASDLVTPSRAQLDAAIGYFKASYIGGTVYFGRSVALSADGKVMAVGARAEASDATGLNGDQTNRNASGTGAVYLFKRDGKIWQQTDYIKPSIAKGQSFGSSLDLSANGQTLVVGARSDGSNSGGINADESDTTAVASGAIYVFRQHGGTWSQEAYIKPNQPDANDYFGAALDLSDDANYLVVGANGEDSRAIGVNDESYGGEVDNNSSYSGAAYIFAFNSGVWSQQVYFKASNAEAGDFFGSSVAINSDGSTLVVGATGERSSDMGINGVESNNSAVNRGAAYVFQRQGDNWTQQAYVKPNSSTTHFGKGASLSSTGDTLAIGGSNKSFIYQRINGQWQAQAYLDYVSGISLASQLRLSADGQHLFIGNSTGDNTRIDSDIGTNVIDGDSFVGIAVQYSLLGDSWQRVKNFRGANTGKGDQFGTSLAIDATGSTLAIGAIGENSSATGVQGNQSLNDMNGAGAVYIY</sequence>
<keyword evidence="2" id="KW-0677">Repeat</keyword>
<dbReference type="OrthoDB" id="9782766at2"/>
<evidence type="ECO:0000313" key="6">
    <source>
        <dbReference type="Proteomes" id="UP000002350"/>
    </source>
</evidence>
<feature type="chain" id="PRO_5003068205" description="Integrin alpha beta-propellor repeat protein" evidence="4">
    <location>
        <begin position="20"/>
        <end position="1063"/>
    </location>
</feature>
<feature type="signal peptide" evidence="4">
    <location>
        <begin position="1"/>
        <end position="19"/>
    </location>
</feature>
<dbReference type="EMBL" id="AP011177">
    <property type="protein sequence ID" value="BAJ00804.1"/>
    <property type="molecule type" value="Genomic_DNA"/>
</dbReference>
<reference evidence="6" key="1">
    <citation type="journal article" date="2010" name="Mol. Biosyst.">
        <title>Complete genome sequence and comparative analysis of Shewanella violacea, a psychrophilic and piezophilic bacterium from deep sea floor sediments.</title>
        <authorList>
            <person name="Aono E."/>
            <person name="Baba T."/>
            <person name="Ara T."/>
            <person name="Nishi T."/>
            <person name="Nakamichi T."/>
            <person name="Inamoto E."/>
            <person name="Toyonaga H."/>
            <person name="Hasegawa M."/>
            <person name="Takai Y."/>
            <person name="Okumura Y."/>
            <person name="Baba M."/>
            <person name="Tomita M."/>
            <person name="Kato C."/>
            <person name="Oshima T."/>
            <person name="Nakasone K."/>
            <person name="Mori H."/>
        </authorList>
    </citation>
    <scope>NUCLEOTIDE SEQUENCE [LARGE SCALE GENOMIC DNA]</scope>
    <source>
        <strain evidence="6">JCM 10179 / CIP 106290 / LMG 19151 / DSS12</strain>
    </source>
</reference>
<organism evidence="5 6">
    <name type="scientific">Shewanella violacea (strain JCM 10179 / CIP 106290 / LMG 19151 / DSS12)</name>
    <dbReference type="NCBI Taxonomy" id="637905"/>
    <lineage>
        <taxon>Bacteria</taxon>
        <taxon>Pseudomonadati</taxon>
        <taxon>Pseudomonadota</taxon>
        <taxon>Gammaproteobacteria</taxon>
        <taxon>Alteromonadales</taxon>
        <taxon>Shewanellaceae</taxon>
        <taxon>Shewanella</taxon>
    </lineage>
</organism>
<evidence type="ECO:0000313" key="5">
    <source>
        <dbReference type="EMBL" id="BAJ00804.1"/>
    </source>
</evidence>
<dbReference type="STRING" id="637905.SVI_0833"/>
<keyword evidence="3" id="KW-0325">Glycoprotein</keyword>
<keyword evidence="6" id="KW-1185">Reference proteome</keyword>
<dbReference type="SMART" id="SM00191">
    <property type="entry name" value="Int_alpha"/>
    <property type="match status" value="4"/>
</dbReference>
<dbReference type="InterPro" id="IPR011043">
    <property type="entry name" value="Gal_Oxase/kelch_b-propeller"/>
</dbReference>
<dbReference type="Gene3D" id="2.130.10.130">
    <property type="entry name" value="Integrin alpha, N-terminal"/>
    <property type="match status" value="1"/>
</dbReference>
<dbReference type="HOGENOM" id="CLU_288832_0_0_6"/>
<dbReference type="RefSeq" id="WP_013050115.1">
    <property type="nucleotide sequence ID" value="NC_014012.1"/>
</dbReference>
<dbReference type="Proteomes" id="UP000002350">
    <property type="component" value="Chromosome"/>
</dbReference>
<accession>D4ZGK5</accession>
<name>D4ZGK5_SHEVD</name>
<dbReference type="AlphaFoldDB" id="D4ZGK5"/>
<evidence type="ECO:0000256" key="1">
    <source>
        <dbReference type="ARBA" id="ARBA00022729"/>
    </source>
</evidence>
<evidence type="ECO:0000256" key="4">
    <source>
        <dbReference type="SAM" id="SignalP"/>
    </source>
</evidence>
<gene>
    <name evidence="5" type="ordered locus">SVI_0833</name>
</gene>
<dbReference type="PROSITE" id="PS51257">
    <property type="entry name" value="PROKAR_LIPOPROTEIN"/>
    <property type="match status" value="1"/>
</dbReference>